<dbReference type="HAMAP" id="MF_01396">
    <property type="entry name" value="ATP_synth_c_bact"/>
    <property type="match status" value="1"/>
</dbReference>
<evidence type="ECO:0000256" key="10">
    <source>
        <dbReference type="ARBA" id="ARBA00023121"/>
    </source>
</evidence>
<dbReference type="GO" id="GO:0046933">
    <property type="term" value="F:proton-transporting ATP synthase activity, rotational mechanism"/>
    <property type="evidence" value="ECO:0007669"/>
    <property type="project" value="UniProtKB-UniRule"/>
</dbReference>
<dbReference type="GO" id="GO:0005886">
    <property type="term" value="C:plasma membrane"/>
    <property type="evidence" value="ECO:0007669"/>
    <property type="project" value="UniProtKB-SubCell"/>
</dbReference>
<dbReference type="GO" id="GO:0033177">
    <property type="term" value="C:proton-transporting two-sector ATPase complex, proton-transporting domain"/>
    <property type="evidence" value="ECO:0007669"/>
    <property type="project" value="InterPro"/>
</dbReference>
<keyword evidence="5 14" id="KW-0138">CF(0)</keyword>
<evidence type="ECO:0000259" key="15">
    <source>
        <dbReference type="Pfam" id="PF00137"/>
    </source>
</evidence>
<dbReference type="InterPro" id="IPR000454">
    <property type="entry name" value="ATP_synth_F0_csu"/>
</dbReference>
<evidence type="ECO:0000313" key="16">
    <source>
        <dbReference type="EMBL" id="BDE08163.1"/>
    </source>
</evidence>
<reference evidence="16 17" key="1">
    <citation type="journal article" date="2022" name="ISME Commun">
        <title>Vulcanimicrobium alpinus gen. nov. sp. nov., the first cultivated representative of the candidate phylum 'Eremiobacterota', is a metabolically versatile aerobic anoxygenic phototroph.</title>
        <authorList>
            <person name="Yabe S."/>
            <person name="Muto K."/>
            <person name="Abe K."/>
            <person name="Yokota A."/>
            <person name="Staudigel H."/>
            <person name="Tebo B.M."/>
        </authorList>
    </citation>
    <scope>NUCLEOTIDE SEQUENCE [LARGE SCALE GENOMIC DNA]</scope>
    <source>
        <strain evidence="16 17">WC8-2</strain>
    </source>
</reference>
<dbReference type="Gene3D" id="1.20.20.10">
    <property type="entry name" value="F1F0 ATP synthase subunit C"/>
    <property type="match status" value="1"/>
</dbReference>
<dbReference type="EMBL" id="AP025523">
    <property type="protein sequence ID" value="BDE08163.1"/>
    <property type="molecule type" value="Genomic_DNA"/>
</dbReference>
<evidence type="ECO:0000313" key="17">
    <source>
        <dbReference type="Proteomes" id="UP001317532"/>
    </source>
</evidence>
<evidence type="ECO:0000256" key="3">
    <source>
        <dbReference type="ARBA" id="ARBA00022448"/>
    </source>
</evidence>
<dbReference type="CDD" id="cd18185">
    <property type="entry name" value="ATP-synt_Fo_c_ATPE"/>
    <property type="match status" value="1"/>
</dbReference>
<evidence type="ECO:0000256" key="11">
    <source>
        <dbReference type="ARBA" id="ARBA00023136"/>
    </source>
</evidence>
<comment type="subcellular location">
    <subcellularLocation>
        <location evidence="1 14">Cell membrane</location>
        <topology evidence="1 14">Multi-pass membrane protein</topology>
    </subcellularLocation>
</comment>
<evidence type="ECO:0000256" key="7">
    <source>
        <dbReference type="ARBA" id="ARBA00022781"/>
    </source>
</evidence>
<evidence type="ECO:0000256" key="4">
    <source>
        <dbReference type="ARBA" id="ARBA00022475"/>
    </source>
</evidence>
<keyword evidence="17" id="KW-1185">Reference proteome</keyword>
<keyword evidence="6 14" id="KW-0812">Transmembrane</keyword>
<feature type="transmembrane region" description="Helical" evidence="14">
    <location>
        <begin position="53"/>
        <end position="80"/>
    </location>
</feature>
<dbReference type="InterPro" id="IPR035921">
    <property type="entry name" value="F/V-ATP_Csub_sf"/>
</dbReference>
<dbReference type="Proteomes" id="UP001317532">
    <property type="component" value="Chromosome"/>
</dbReference>
<dbReference type="InterPro" id="IPR005953">
    <property type="entry name" value="ATP_synth_csu_bac/chlpt"/>
</dbReference>
<keyword evidence="8 14" id="KW-1133">Transmembrane helix</keyword>
<dbReference type="FunFam" id="1.20.20.10:FF:000002">
    <property type="entry name" value="ATP synthase subunit c"/>
    <property type="match status" value="1"/>
</dbReference>
<dbReference type="Pfam" id="PF00137">
    <property type="entry name" value="ATP-synt_C"/>
    <property type="match status" value="1"/>
</dbReference>
<comment type="similarity">
    <text evidence="2 14">Belongs to the ATPase C chain family.</text>
</comment>
<evidence type="ECO:0000256" key="1">
    <source>
        <dbReference type="ARBA" id="ARBA00004651"/>
    </source>
</evidence>
<gene>
    <name evidence="14" type="primary">atpE</name>
    <name evidence="16" type="ORF">WPS_34390</name>
</gene>
<proteinExistence type="inferred from homology"/>
<comment type="function">
    <text evidence="14">Key component of the F(0) channel; it plays a direct role in translocation across the membrane. A homomeric c-ring of between 10-14 subunits forms the central stalk rotor element with the F(1) delta and epsilon subunits.</text>
</comment>
<keyword evidence="9 14" id="KW-0406">Ion transport</keyword>
<keyword evidence="11 14" id="KW-0472">Membrane</keyword>
<keyword evidence="3 14" id="KW-0813">Transport</keyword>
<evidence type="ECO:0000256" key="9">
    <source>
        <dbReference type="ARBA" id="ARBA00023065"/>
    </source>
</evidence>
<keyword evidence="10 14" id="KW-0446">Lipid-binding</keyword>
<dbReference type="NCBIfam" id="TIGR01260">
    <property type="entry name" value="ATP_synt_c"/>
    <property type="match status" value="1"/>
</dbReference>
<dbReference type="KEGG" id="vab:WPS_34390"/>
<protein>
    <recommendedName>
        <fullName evidence="14">ATP synthase subunit c</fullName>
    </recommendedName>
    <alternativeName>
        <fullName evidence="14">ATP synthase F(0) sector subunit c</fullName>
    </alternativeName>
    <alternativeName>
        <fullName evidence="14">F-type ATPase subunit c</fullName>
        <shortName evidence="14">F-ATPase subunit c</shortName>
    </alternativeName>
    <alternativeName>
        <fullName evidence="14">Lipid-binding protein</fullName>
    </alternativeName>
</protein>
<dbReference type="SUPFAM" id="SSF81333">
    <property type="entry name" value="F1F0 ATP synthase subunit C"/>
    <property type="match status" value="1"/>
</dbReference>
<dbReference type="RefSeq" id="WP_317995709.1">
    <property type="nucleotide sequence ID" value="NZ_AP025523.1"/>
</dbReference>
<evidence type="ECO:0000256" key="8">
    <source>
        <dbReference type="ARBA" id="ARBA00022989"/>
    </source>
</evidence>
<dbReference type="PRINTS" id="PR00124">
    <property type="entry name" value="ATPASEC"/>
</dbReference>
<dbReference type="PROSITE" id="PS00605">
    <property type="entry name" value="ATPASE_C"/>
    <property type="match status" value="1"/>
</dbReference>
<evidence type="ECO:0000256" key="13">
    <source>
        <dbReference type="ARBA" id="ARBA00025198"/>
    </source>
</evidence>
<dbReference type="InterPro" id="IPR020537">
    <property type="entry name" value="ATP_synth_F0_csu_DDCD_BS"/>
</dbReference>
<dbReference type="GO" id="GO:0045259">
    <property type="term" value="C:proton-transporting ATP synthase complex"/>
    <property type="evidence" value="ECO:0007669"/>
    <property type="project" value="UniProtKB-KW"/>
</dbReference>
<comment type="caution">
    <text evidence="14">Lacks conserved residue(s) required for the propagation of feature annotation.</text>
</comment>
<organism evidence="16 17">
    <name type="scientific">Vulcanimicrobium alpinum</name>
    <dbReference type="NCBI Taxonomy" id="3016050"/>
    <lineage>
        <taxon>Bacteria</taxon>
        <taxon>Bacillati</taxon>
        <taxon>Vulcanimicrobiota</taxon>
        <taxon>Vulcanimicrobiia</taxon>
        <taxon>Vulcanimicrobiales</taxon>
        <taxon>Vulcanimicrobiaceae</taxon>
        <taxon>Vulcanimicrobium</taxon>
    </lineage>
</organism>
<evidence type="ECO:0000256" key="5">
    <source>
        <dbReference type="ARBA" id="ARBA00022547"/>
    </source>
</evidence>
<name>A0AAN1XZC2_UNVUL</name>
<accession>A0AAN1XZC2</accession>
<evidence type="ECO:0000256" key="2">
    <source>
        <dbReference type="ARBA" id="ARBA00006704"/>
    </source>
</evidence>
<evidence type="ECO:0000256" key="12">
    <source>
        <dbReference type="ARBA" id="ARBA00023310"/>
    </source>
</evidence>
<keyword evidence="7 14" id="KW-0375">Hydrogen ion transport</keyword>
<keyword evidence="4 14" id="KW-1003">Cell membrane</keyword>
<evidence type="ECO:0000256" key="14">
    <source>
        <dbReference type="HAMAP-Rule" id="MF_01396"/>
    </source>
</evidence>
<sequence>MGSDALLAAVLILGFALIVAAVALGSAVGDGIVASKAVESIARQPEARGNIFTFFFLGVGILEAFPIIGLVLGFFLFFAVGGGVLPLATKLVSGGH</sequence>
<dbReference type="InterPro" id="IPR002379">
    <property type="entry name" value="ATPase_proteolipid_c-like_dom"/>
</dbReference>
<keyword evidence="12 14" id="KW-0066">ATP synthesis</keyword>
<feature type="site" description="Reversibly protonated during proton transport" evidence="14">
    <location>
        <position position="63"/>
    </location>
</feature>
<dbReference type="InterPro" id="IPR038662">
    <property type="entry name" value="ATP_synth_F0_csu_sf"/>
</dbReference>
<feature type="domain" description="V-ATPase proteolipid subunit C-like" evidence="15">
    <location>
        <begin position="13"/>
        <end position="76"/>
    </location>
</feature>
<dbReference type="GO" id="GO:0008289">
    <property type="term" value="F:lipid binding"/>
    <property type="evidence" value="ECO:0007669"/>
    <property type="project" value="UniProtKB-KW"/>
</dbReference>
<evidence type="ECO:0000256" key="6">
    <source>
        <dbReference type="ARBA" id="ARBA00022692"/>
    </source>
</evidence>
<comment type="function">
    <text evidence="13 14">F(1)F(0) ATP synthase produces ATP from ADP in the presence of a proton or sodium gradient. F-type ATPases consist of two structural domains, F(1) containing the extramembraneous catalytic core and F(0) containing the membrane proton channel, linked together by a central stalk and a peripheral stalk. During catalysis, ATP synthesis in the catalytic domain of F(1) is coupled via a rotary mechanism of the central stalk subunits to proton translocation.</text>
</comment>
<dbReference type="AlphaFoldDB" id="A0AAN1XZC2"/>